<dbReference type="InterPro" id="IPR012347">
    <property type="entry name" value="Ferritin-like"/>
</dbReference>
<evidence type="ECO:0000313" key="3">
    <source>
        <dbReference type="Proteomes" id="UP001500804"/>
    </source>
</evidence>
<protein>
    <recommendedName>
        <fullName evidence="4">Ferritin-like domain-containing protein</fullName>
    </recommendedName>
</protein>
<proteinExistence type="predicted"/>
<dbReference type="RefSeq" id="WP_345609853.1">
    <property type="nucleotide sequence ID" value="NZ_BAABJO010000029.1"/>
</dbReference>
<dbReference type="Gene3D" id="1.20.1260.10">
    <property type="match status" value="1"/>
</dbReference>
<evidence type="ECO:0008006" key="4">
    <source>
        <dbReference type="Google" id="ProtNLM"/>
    </source>
</evidence>
<dbReference type="Proteomes" id="UP001500804">
    <property type="component" value="Unassembled WGS sequence"/>
</dbReference>
<evidence type="ECO:0000256" key="1">
    <source>
        <dbReference type="SAM" id="MobiDB-lite"/>
    </source>
</evidence>
<comment type="caution">
    <text evidence="2">The sequence shown here is derived from an EMBL/GenBank/DDBJ whole genome shotgun (WGS) entry which is preliminary data.</text>
</comment>
<reference evidence="3" key="1">
    <citation type="journal article" date="2019" name="Int. J. Syst. Evol. Microbiol.">
        <title>The Global Catalogue of Microorganisms (GCM) 10K type strain sequencing project: providing services to taxonomists for standard genome sequencing and annotation.</title>
        <authorList>
            <consortium name="The Broad Institute Genomics Platform"/>
            <consortium name="The Broad Institute Genome Sequencing Center for Infectious Disease"/>
            <person name="Wu L."/>
            <person name="Ma J."/>
        </authorList>
    </citation>
    <scope>NUCLEOTIDE SEQUENCE [LARGE SCALE GENOMIC DNA]</scope>
    <source>
        <strain evidence="3">JCM 18302</strain>
    </source>
</reference>
<gene>
    <name evidence="2" type="ORF">GCM10023320_61850</name>
</gene>
<dbReference type="EMBL" id="BAABJO010000029">
    <property type="protein sequence ID" value="GAA5134293.1"/>
    <property type="molecule type" value="Genomic_DNA"/>
</dbReference>
<sequence>MSIPDRGHPAGMANSSTALPTAPETAAADRVVGQLRALEQLTQTEAQIARLRTGQARTDAVGRELRQNGENAVRRARRIGEALRELDAVPDVVTPAIGRVIALVKSTLEQAQPIDEALLGDLTLEHQLLDRARYLRVLARRSGQPAVERLADDLVTAHSATVDWLTTVLAEEALGGPAALSPTPLQRVAGTVAHAVGLPTRFAVEQVNRAVHTVYRTGEQVSGVVGDVAGRAAQLGSGTREVATAGRDAALQRAERVARRDGADTVAAAVHETRAEMGTIAAAELPIKHYEEMTAQKAIAAIRELTDPDELRTLIAFEESHKNRDGVISAAQTHYAALAAEQNGR</sequence>
<keyword evidence="3" id="KW-1185">Reference proteome</keyword>
<organism evidence="2 3">
    <name type="scientific">Pseudonocardia adelaidensis</name>
    <dbReference type="NCBI Taxonomy" id="648754"/>
    <lineage>
        <taxon>Bacteria</taxon>
        <taxon>Bacillati</taxon>
        <taxon>Actinomycetota</taxon>
        <taxon>Actinomycetes</taxon>
        <taxon>Pseudonocardiales</taxon>
        <taxon>Pseudonocardiaceae</taxon>
        <taxon>Pseudonocardia</taxon>
    </lineage>
</organism>
<accession>A0ABP9NUQ7</accession>
<evidence type="ECO:0000313" key="2">
    <source>
        <dbReference type="EMBL" id="GAA5134293.1"/>
    </source>
</evidence>
<name>A0ABP9NUQ7_9PSEU</name>
<feature type="region of interest" description="Disordered" evidence="1">
    <location>
        <begin position="1"/>
        <end position="25"/>
    </location>
</feature>